<feature type="region of interest" description="Disordered" evidence="1">
    <location>
        <begin position="98"/>
        <end position="133"/>
    </location>
</feature>
<name>A0A7S4BAW8_CHRCT</name>
<evidence type="ECO:0000256" key="1">
    <source>
        <dbReference type="SAM" id="MobiDB-lite"/>
    </source>
</evidence>
<keyword evidence="2" id="KW-0812">Transmembrane</keyword>
<sequence length="755" mass="83060">MTSMILSPPPSSRVAPNPSPPQSPPHFPPPASPPCMPEMYEILSYAVPYSILFFALLIGLLYPCMKQRKQHSSDHSFVNSFFMCICCAERPRKQDGVLPMSTADSASTVGSADGGVAVPPDTPKERWTRSRSRAEAANDARMKQVYDSCWHKLAVFQLLQLHRCIAERQRGERSIGGATIDDCCRVYLRFTKWTRDWPCLFLRYTRALFFGWAPPQDAAAAGERERERGWLCIQLFLQAITWSAVAIIAAVVVVFLYMIPLSLLLHFPMYWLWCASLLMFVSEDVLAGVSVTLYLNFAARRAQRAARDVRLAPVELGASPSAIDKLRAAQLIAQSYNEQQSREYAAYWHASSDALAWHFLVVGVPLFTLHEVLKHMEPTALTWVGLSVVRLLFEPWKGLGMAHAVRFVQATRLGVDAAVRGLARFHVETVGDAGGVGAGVRVGQSVWLSESADAFPRTLSAGDVAALRGSKQRVSAVGAKTAGTFEIVPFEGHVLPLQLLARQLQLTGPPQSVSLPLSAVAAVVGPTRPLRELLQEYEAAYLANEGHADMEKYTDAKLKFGKPHDAALGVHTLVRVPEKALWRGLSEGMAAICAEVERGGSDDDRRCLHYVLHEPCGSLETQWPHSGNKQMDVFQDPAKADGRAGKLLDYFVDHPLSRNAQLLPEHVVALRLYTTAAYQTINTHLRSNDAPHPFPVTVAYLTDGIKRLRAKDLGEGGGEAAADLWRGMRNVQVEQHADAASRAASMCAEGLRLSS</sequence>
<feature type="compositionally biased region" description="Pro residues" evidence="1">
    <location>
        <begin position="7"/>
        <end position="30"/>
    </location>
</feature>
<feature type="transmembrane region" description="Helical" evidence="2">
    <location>
        <begin position="270"/>
        <end position="297"/>
    </location>
</feature>
<feature type="transmembrane region" description="Helical" evidence="2">
    <location>
        <begin position="42"/>
        <end position="62"/>
    </location>
</feature>
<dbReference type="AlphaFoldDB" id="A0A7S4BAW8"/>
<dbReference type="SUPFAM" id="SSF56399">
    <property type="entry name" value="ADP-ribosylation"/>
    <property type="match status" value="1"/>
</dbReference>
<reference evidence="3" key="1">
    <citation type="submission" date="2021-01" db="EMBL/GenBank/DDBJ databases">
        <authorList>
            <person name="Corre E."/>
            <person name="Pelletier E."/>
            <person name="Niang G."/>
            <person name="Scheremetjew M."/>
            <person name="Finn R."/>
            <person name="Kale V."/>
            <person name="Holt S."/>
            <person name="Cochrane G."/>
            <person name="Meng A."/>
            <person name="Brown T."/>
            <person name="Cohen L."/>
        </authorList>
    </citation>
    <scope>NUCLEOTIDE SEQUENCE</scope>
    <source>
        <strain evidence="3">CCMP645</strain>
    </source>
</reference>
<evidence type="ECO:0000256" key="2">
    <source>
        <dbReference type="SAM" id="Phobius"/>
    </source>
</evidence>
<evidence type="ECO:0000313" key="3">
    <source>
        <dbReference type="EMBL" id="CAE0760002.1"/>
    </source>
</evidence>
<organism evidence="3">
    <name type="scientific">Chrysotila carterae</name>
    <name type="common">Marine alga</name>
    <name type="synonym">Syracosphaera carterae</name>
    <dbReference type="NCBI Taxonomy" id="13221"/>
    <lineage>
        <taxon>Eukaryota</taxon>
        <taxon>Haptista</taxon>
        <taxon>Haptophyta</taxon>
        <taxon>Prymnesiophyceae</taxon>
        <taxon>Isochrysidales</taxon>
        <taxon>Isochrysidaceae</taxon>
        <taxon>Chrysotila</taxon>
    </lineage>
</organism>
<dbReference type="EMBL" id="HBIZ01020038">
    <property type="protein sequence ID" value="CAE0760002.1"/>
    <property type="molecule type" value="Transcribed_RNA"/>
</dbReference>
<accession>A0A7S4BAW8</accession>
<keyword evidence="2" id="KW-1133">Transmembrane helix</keyword>
<keyword evidence="2" id="KW-0472">Membrane</keyword>
<feature type="transmembrane region" description="Helical" evidence="2">
    <location>
        <begin position="235"/>
        <end position="258"/>
    </location>
</feature>
<feature type="compositionally biased region" description="Basic and acidic residues" evidence="1">
    <location>
        <begin position="122"/>
        <end position="133"/>
    </location>
</feature>
<dbReference type="Gene3D" id="3.90.176.10">
    <property type="entry name" value="Toxin ADP-ribosyltransferase, Chain A, domain 1"/>
    <property type="match status" value="1"/>
</dbReference>
<feature type="region of interest" description="Disordered" evidence="1">
    <location>
        <begin position="1"/>
        <end position="30"/>
    </location>
</feature>
<proteinExistence type="predicted"/>
<protein>
    <submittedName>
        <fullName evidence="3">Uncharacterized protein</fullName>
    </submittedName>
</protein>
<gene>
    <name evidence="3" type="ORF">PCAR00345_LOCUS12608</name>
</gene>